<keyword evidence="3" id="KW-0813">Transport</keyword>
<dbReference type="Proteomes" id="UP000616547">
    <property type="component" value="Unassembled WGS sequence"/>
</dbReference>
<organism evidence="7 8">
    <name type="scientific">Lactobacillus nasalidis</name>
    <dbReference type="NCBI Taxonomy" id="2797258"/>
    <lineage>
        <taxon>Bacteria</taxon>
        <taxon>Bacillati</taxon>
        <taxon>Bacillota</taxon>
        <taxon>Bacilli</taxon>
        <taxon>Lactobacillales</taxon>
        <taxon>Lactobacillaceae</taxon>
        <taxon>Lactobacillus</taxon>
    </lineage>
</organism>
<reference evidence="8" key="1">
    <citation type="submission" date="2021-01" db="EMBL/GenBank/DDBJ databases">
        <title>Draft genome sequence of Nasalis larvatus strain YZ03.</title>
        <authorList>
            <person name="Suzuki-Hashido N."/>
            <person name="Tsuchida S."/>
            <person name="Hayakawa T."/>
        </authorList>
    </citation>
    <scope>NUCLEOTIDE SEQUENCE [LARGE SCALE GENOMIC DNA]</scope>
    <source>
        <strain evidence="8">YZ03</strain>
    </source>
</reference>
<evidence type="ECO:0000256" key="5">
    <source>
        <dbReference type="SAM" id="SignalP"/>
    </source>
</evidence>
<evidence type="ECO:0000313" key="7">
    <source>
        <dbReference type="EMBL" id="GHW00878.1"/>
    </source>
</evidence>
<dbReference type="PANTHER" id="PTHR30290:SF10">
    <property type="entry name" value="PERIPLASMIC OLIGOPEPTIDE-BINDING PROTEIN-RELATED"/>
    <property type="match status" value="1"/>
</dbReference>
<keyword evidence="4 5" id="KW-0732">Signal</keyword>
<sequence>MKISKFLGVGATAALSAMMLAACGSSSSSSTKSTRKTLNWTVASEIPTMDLSKATDSTSFNQISNTMEGLYRLGKNSKLEKGLATSEKVSKDGKTYTYTLRKSKWSDGTEVTAKDFVYSWRRTVNPKTASQYSYLFSGIKNADAIIAGKKSVSSLGIKAVGKYKLVVTLERRIPYFDKLMGFAVFFPQSEKAVKKYGSKYGTASKYMVYNGPFVQKGWTGSNLSWTMVKNKYYWDKKSVKLNKITWSVQKTPSTSYNLYQSGKLDYTSLDSSETKQLKSTKGYTTLNQGATFYMQFNIAKNKYLANANIRKALSLAINRKGLVSSLGGNNVAANTLTPPGLTEVNGKDYTKLLSSSAESYYPSSSKKSEAMKYLKKGLKELGVSKFSFKILADDTDSGKKTAELLQSNIESAFNGKVSVTVQNLPFKTRLSRSTSGNFDVVISGWSADFADPISFLDLFTSTNSENNGKWKNSTYDKLIADSKTTSSTSKRWSDLTKAENILLNNTGISPLYYSTTASLIRPSVKGVIQNRGTWNFKNAYITSSK</sequence>
<proteinExistence type="inferred from homology"/>
<dbReference type="PANTHER" id="PTHR30290">
    <property type="entry name" value="PERIPLASMIC BINDING COMPONENT OF ABC TRANSPORTER"/>
    <property type="match status" value="1"/>
</dbReference>
<dbReference type="EMBL" id="BOCI01000144">
    <property type="protein sequence ID" value="GHW00878.1"/>
    <property type="molecule type" value="Genomic_DNA"/>
</dbReference>
<comment type="similarity">
    <text evidence="2">Belongs to the bacterial solute-binding protein 5 family.</text>
</comment>
<evidence type="ECO:0000259" key="6">
    <source>
        <dbReference type="Pfam" id="PF00496"/>
    </source>
</evidence>
<name>A0ABQ3W3A5_9LACO</name>
<dbReference type="InterPro" id="IPR039424">
    <property type="entry name" value="SBP_5"/>
</dbReference>
<feature type="chain" id="PRO_5046808692" evidence="5">
    <location>
        <begin position="22"/>
        <end position="545"/>
    </location>
</feature>
<dbReference type="Pfam" id="PF00496">
    <property type="entry name" value="SBP_bac_5"/>
    <property type="match status" value="1"/>
</dbReference>
<dbReference type="Gene3D" id="3.10.105.10">
    <property type="entry name" value="Dipeptide-binding Protein, Domain 3"/>
    <property type="match status" value="1"/>
</dbReference>
<dbReference type="InterPro" id="IPR030678">
    <property type="entry name" value="Peptide/Ni-bd"/>
</dbReference>
<accession>A0ABQ3W3A5</accession>
<evidence type="ECO:0000256" key="4">
    <source>
        <dbReference type="ARBA" id="ARBA00022729"/>
    </source>
</evidence>
<keyword evidence="8" id="KW-1185">Reference proteome</keyword>
<evidence type="ECO:0000256" key="2">
    <source>
        <dbReference type="ARBA" id="ARBA00005695"/>
    </source>
</evidence>
<comment type="subcellular location">
    <subcellularLocation>
        <location evidence="1">Cell envelope</location>
    </subcellularLocation>
</comment>
<evidence type="ECO:0000256" key="1">
    <source>
        <dbReference type="ARBA" id="ARBA00004196"/>
    </source>
</evidence>
<feature type="signal peptide" evidence="5">
    <location>
        <begin position="1"/>
        <end position="21"/>
    </location>
</feature>
<protein>
    <submittedName>
        <fullName evidence="7">Peptide ABC transporter substrate-binding protein</fullName>
    </submittedName>
</protein>
<feature type="domain" description="Solute-binding protein family 5" evidence="6">
    <location>
        <begin position="79"/>
        <end position="465"/>
    </location>
</feature>
<dbReference type="CDD" id="cd08504">
    <property type="entry name" value="PBP2_OppA"/>
    <property type="match status" value="1"/>
</dbReference>
<evidence type="ECO:0000313" key="8">
    <source>
        <dbReference type="Proteomes" id="UP000616547"/>
    </source>
</evidence>
<evidence type="ECO:0000256" key="3">
    <source>
        <dbReference type="ARBA" id="ARBA00022448"/>
    </source>
</evidence>
<dbReference type="PIRSF" id="PIRSF002741">
    <property type="entry name" value="MppA"/>
    <property type="match status" value="1"/>
</dbReference>
<dbReference type="Gene3D" id="3.40.190.10">
    <property type="entry name" value="Periplasmic binding protein-like II"/>
    <property type="match status" value="1"/>
</dbReference>
<gene>
    <name evidence="7" type="primary">oppA_7</name>
    <name evidence="7" type="ORF">lacNasYZ03_05650</name>
</gene>
<comment type="caution">
    <text evidence="7">The sequence shown here is derived from an EMBL/GenBank/DDBJ whole genome shotgun (WGS) entry which is preliminary data.</text>
</comment>
<dbReference type="SUPFAM" id="SSF53850">
    <property type="entry name" value="Periplasmic binding protein-like II"/>
    <property type="match status" value="1"/>
</dbReference>
<dbReference type="PROSITE" id="PS51257">
    <property type="entry name" value="PROKAR_LIPOPROTEIN"/>
    <property type="match status" value="1"/>
</dbReference>
<dbReference type="Gene3D" id="3.90.76.10">
    <property type="entry name" value="Dipeptide-binding Protein, Domain 1"/>
    <property type="match status" value="1"/>
</dbReference>
<dbReference type="InterPro" id="IPR000914">
    <property type="entry name" value="SBP_5_dom"/>
</dbReference>
<dbReference type="RefSeq" id="WP_201330918.1">
    <property type="nucleotide sequence ID" value="NZ_BOCG01000605.1"/>
</dbReference>